<dbReference type="InterPro" id="IPR015421">
    <property type="entry name" value="PyrdxlP-dep_Trfase_major"/>
</dbReference>
<evidence type="ECO:0000256" key="9">
    <source>
        <dbReference type="ARBA" id="ARBA00048449"/>
    </source>
</evidence>
<reference evidence="11 12" key="1">
    <citation type="journal article" date="2015" name="Stand. Genomic Sci.">
        <title>Genomic Encyclopedia of Bacterial and Archaeal Type Strains, Phase III: the genomes of soil and plant-associated and newly described type strains.</title>
        <authorList>
            <person name="Whitman W.B."/>
            <person name="Woyke T."/>
            <person name="Klenk H.P."/>
            <person name="Zhou Y."/>
            <person name="Lilburn T.G."/>
            <person name="Beck B.J."/>
            <person name="De Vos P."/>
            <person name="Vandamme P."/>
            <person name="Eisen J.A."/>
            <person name="Garrity G."/>
            <person name="Hugenholtz P."/>
            <person name="Kyrpides N.C."/>
        </authorList>
    </citation>
    <scope>NUCLEOTIDE SEQUENCE [LARGE SCALE GENOMIC DNA]</scope>
    <source>
        <strain evidence="11 12">CGMCC 1.2546</strain>
    </source>
</reference>
<dbReference type="EC" id="2.6.1.62" evidence="10"/>
<dbReference type="NCBIfam" id="NF004624">
    <property type="entry name" value="PRK05964.1"/>
    <property type="match status" value="1"/>
</dbReference>
<dbReference type="EMBL" id="VLKT01000063">
    <property type="protein sequence ID" value="TWI22832.1"/>
    <property type="molecule type" value="Genomic_DNA"/>
</dbReference>
<feature type="binding site" evidence="10">
    <location>
        <position position="260"/>
    </location>
    <ligand>
        <name>substrate</name>
    </ligand>
</feature>
<organism evidence="11 12">
    <name type="scientific">Mesorhizobium tianshanense</name>
    <dbReference type="NCBI Taxonomy" id="39844"/>
    <lineage>
        <taxon>Bacteria</taxon>
        <taxon>Pseudomonadati</taxon>
        <taxon>Pseudomonadota</taxon>
        <taxon>Alphaproteobacteria</taxon>
        <taxon>Hyphomicrobiales</taxon>
        <taxon>Phyllobacteriaceae</taxon>
        <taxon>Mesorhizobium</taxon>
    </lineage>
</organism>
<dbReference type="FunFam" id="3.40.640.10:FF:000004">
    <property type="entry name" value="Acetylornithine aminotransferase"/>
    <property type="match status" value="1"/>
</dbReference>
<evidence type="ECO:0000256" key="10">
    <source>
        <dbReference type="HAMAP-Rule" id="MF_00834"/>
    </source>
</evidence>
<dbReference type="GO" id="GO:0006526">
    <property type="term" value="P:L-arginine biosynthetic process"/>
    <property type="evidence" value="ECO:0007669"/>
    <property type="project" value="UniProtKB-KW"/>
</dbReference>
<accession>A0A562MSD1</accession>
<name>A0A562MSD1_9HYPH</name>
<dbReference type="CDD" id="cd00610">
    <property type="entry name" value="OAT_like"/>
    <property type="match status" value="1"/>
</dbReference>
<feature type="binding site" evidence="10">
    <location>
        <position position="45"/>
    </location>
    <ligand>
        <name>substrate</name>
    </ligand>
</feature>
<keyword evidence="4 10" id="KW-0032">Aminotransferase</keyword>
<dbReference type="InterPro" id="IPR015424">
    <property type="entry name" value="PyrdxlP-dep_Trfase"/>
</dbReference>
<keyword evidence="10" id="KW-0963">Cytoplasm</keyword>
<evidence type="ECO:0000313" key="11">
    <source>
        <dbReference type="EMBL" id="TWI22832.1"/>
    </source>
</evidence>
<keyword evidence="3" id="KW-0028">Amino-acid biosynthesis</keyword>
<comment type="subunit">
    <text evidence="10">Homodimer.</text>
</comment>
<dbReference type="InterPro" id="IPR005814">
    <property type="entry name" value="Aminotrans_3"/>
</dbReference>
<dbReference type="GO" id="GO:0030170">
    <property type="term" value="F:pyridoxal phosphate binding"/>
    <property type="evidence" value="ECO:0007669"/>
    <property type="project" value="UniProtKB-UniRule"/>
</dbReference>
<evidence type="ECO:0000256" key="8">
    <source>
        <dbReference type="ARBA" id="ARBA00022898"/>
    </source>
</evidence>
<evidence type="ECO:0000256" key="7">
    <source>
        <dbReference type="ARBA" id="ARBA00022756"/>
    </source>
</evidence>
<comment type="subcellular location">
    <subcellularLocation>
        <location evidence="10">Cytoplasm</location>
    </subcellularLocation>
</comment>
<proteinExistence type="inferred from homology"/>
<dbReference type="GO" id="GO:0009102">
    <property type="term" value="P:biotin biosynthetic process"/>
    <property type="evidence" value="ECO:0007669"/>
    <property type="project" value="UniProtKB-UniRule"/>
</dbReference>
<evidence type="ECO:0000256" key="2">
    <source>
        <dbReference type="ARBA" id="ARBA00005063"/>
    </source>
</evidence>
<comment type="function">
    <text evidence="10">Catalyzes the transfer of the alpha-amino group from S-adenosyl-L-methionine (SAM) to 7-keto-8-aminopelargonic acid (KAPA) to form 7,8-diaminopelargonic acid (DAPA). It is the only aminotransferase known to utilize SAM as an amino donor.</text>
</comment>
<dbReference type="InterPro" id="IPR005815">
    <property type="entry name" value="BioA"/>
</dbReference>
<feature type="binding site" evidence="10">
    <location>
        <position position="231"/>
    </location>
    <ligand>
        <name>pyridoxal 5'-phosphate</name>
        <dbReference type="ChEBI" id="CHEBI:597326"/>
    </ligand>
</feature>
<evidence type="ECO:0000256" key="5">
    <source>
        <dbReference type="ARBA" id="ARBA00022679"/>
    </source>
</evidence>
<feature type="binding site" evidence="10">
    <location>
        <position position="294"/>
    </location>
    <ligand>
        <name>substrate</name>
    </ligand>
</feature>
<dbReference type="RefSeq" id="WP_145722522.1">
    <property type="nucleotide sequence ID" value="NZ_BSPF01000015.1"/>
</dbReference>
<feature type="binding site" evidence="10">
    <location>
        <begin position="105"/>
        <end position="106"/>
    </location>
    <ligand>
        <name>pyridoxal 5'-phosphate</name>
        <dbReference type="ChEBI" id="CHEBI:597326"/>
    </ligand>
</feature>
<dbReference type="PANTHER" id="PTHR42684">
    <property type="entry name" value="ADENOSYLMETHIONINE-8-AMINO-7-OXONONANOATE AMINOTRANSFERASE"/>
    <property type="match status" value="1"/>
</dbReference>
<comment type="pathway">
    <text evidence="2 10">Cofactor biosynthesis; biotin biosynthesis; 7,8-diaminononanoate from 8-amino-7-oxononanoate (SAM route): step 1/1.</text>
</comment>
<dbReference type="InterPro" id="IPR015422">
    <property type="entry name" value="PyrdxlP-dep_Trfase_small"/>
</dbReference>
<sequence>MSQSRVWHPFTQHALEPAIPEIVLTEGAYLQRADGSRILDAISSWWVVTHGHRHPRIMKAIETTTSALDQIIFAGFTHQPAERLARALAGLAPPGLDWVFYSDSGSTSVEVALKMALGYFRNIGASRSRIVAMEHSYHGDTIGTMSVGARSVFNAAYEPFLFEVDTIPFPAAGREQETLDRFEAISRDGRAAALIVEPLVLGAGGMLMYPAWVLSELKKITEASGTLLIADEVMTGWGRTGTMFACEQASISPDILCTSKGLTGGAIPLAATLATDAIFQAHYSTDRKKTFFHSSSYTANPIACAAALANVEIWSDEPVAERIAALSAMQAAGVRRFHDNPYFTDSRVTGTIAALDLRTGTVGYLAEIGPKLRAFFLERGLLVRPLGNVLYLLPPYCITGEELDGLYDAIEEAGERFGSRP</sequence>
<evidence type="ECO:0000256" key="4">
    <source>
        <dbReference type="ARBA" id="ARBA00022576"/>
    </source>
</evidence>
<dbReference type="Proteomes" id="UP000317122">
    <property type="component" value="Unassembled WGS sequence"/>
</dbReference>
<dbReference type="SUPFAM" id="SSF53383">
    <property type="entry name" value="PLP-dependent transferases"/>
    <property type="match status" value="1"/>
</dbReference>
<comment type="cofactor">
    <cofactor evidence="1 10">
        <name>pyridoxal 5'-phosphate</name>
        <dbReference type="ChEBI" id="CHEBI:597326"/>
    </cofactor>
</comment>
<feature type="binding site" evidence="10">
    <location>
        <position position="384"/>
    </location>
    <ligand>
        <name>substrate</name>
    </ligand>
</feature>
<feature type="site" description="Participates in the substrate recognition with KAPA and in a stacking interaction with the adenine ring of SAM" evidence="10">
    <location>
        <position position="10"/>
    </location>
</feature>
<gene>
    <name evidence="10" type="primary">bioA</name>
    <name evidence="11" type="ORF">IQ26_06575</name>
</gene>
<keyword evidence="8 10" id="KW-0663">Pyridoxal phosphate</keyword>
<evidence type="ECO:0000256" key="3">
    <source>
        <dbReference type="ARBA" id="ARBA00022571"/>
    </source>
</evidence>
<feature type="binding site" evidence="10">
    <location>
        <position position="137"/>
    </location>
    <ligand>
        <name>substrate</name>
    </ligand>
</feature>
<keyword evidence="12" id="KW-1185">Reference proteome</keyword>
<protein>
    <recommendedName>
        <fullName evidence="10">Adenosylmethionine-8-amino-7-oxononanoate aminotransferase</fullName>
        <ecNumber evidence="10">2.6.1.62</ecNumber>
    </recommendedName>
    <alternativeName>
        <fullName evidence="10">7,8-diamino-pelargonic acid aminotransferase</fullName>
        <shortName evidence="10">DAPA AT</shortName>
        <shortName evidence="10">DAPA aminotransferase</shortName>
    </alternativeName>
    <alternativeName>
        <fullName evidence="10">7,8-diaminononanoate synthase</fullName>
        <shortName evidence="10">DANS</shortName>
    </alternativeName>
    <alternativeName>
        <fullName evidence="10">Diaminopelargonic acid synthase</fullName>
    </alternativeName>
</protein>
<dbReference type="Gene3D" id="3.90.1150.10">
    <property type="entry name" value="Aspartate Aminotransferase, domain 1"/>
    <property type="match status" value="1"/>
</dbReference>
<evidence type="ECO:0000256" key="6">
    <source>
        <dbReference type="ARBA" id="ARBA00022691"/>
    </source>
</evidence>
<keyword evidence="7 10" id="KW-0093">Biotin biosynthesis</keyword>
<dbReference type="PANTHER" id="PTHR42684:SF17">
    <property type="entry name" value="ADENOSYLMETHIONINE-8-AMINO-7-OXONONANOATE AMINOTRANSFERASE"/>
    <property type="match status" value="1"/>
</dbReference>
<comment type="catalytic activity">
    <reaction evidence="9 10">
        <text>(8S)-8-amino-7-oxononanoate + S-adenosyl-L-methionine = S-adenosyl-4-methylsulfanyl-2-oxobutanoate + (7R,8S)-7,8-diammoniononanoate</text>
        <dbReference type="Rhea" id="RHEA:16861"/>
        <dbReference type="ChEBI" id="CHEBI:16490"/>
        <dbReference type="ChEBI" id="CHEBI:59789"/>
        <dbReference type="ChEBI" id="CHEBI:149468"/>
        <dbReference type="ChEBI" id="CHEBI:149469"/>
        <dbReference type="EC" id="2.6.1.62"/>
    </reaction>
</comment>
<dbReference type="NCBIfam" id="TIGR00508">
    <property type="entry name" value="bioA"/>
    <property type="match status" value="1"/>
</dbReference>
<evidence type="ECO:0000256" key="1">
    <source>
        <dbReference type="ARBA" id="ARBA00001933"/>
    </source>
</evidence>
<comment type="similarity">
    <text evidence="10">Belongs to the class-III pyridoxal-phosphate-dependent aminotransferase family. BioA subfamily.</text>
</comment>
<dbReference type="GO" id="GO:0004015">
    <property type="term" value="F:adenosylmethionine-8-amino-7-oxononanoate transaminase activity"/>
    <property type="evidence" value="ECO:0007669"/>
    <property type="project" value="UniProtKB-UniRule"/>
</dbReference>
<dbReference type="HAMAP" id="MF_00834">
    <property type="entry name" value="BioA"/>
    <property type="match status" value="1"/>
</dbReference>
<evidence type="ECO:0000313" key="12">
    <source>
        <dbReference type="Proteomes" id="UP000317122"/>
    </source>
</evidence>
<keyword evidence="3" id="KW-0055">Arginine biosynthesis</keyword>
<comment type="caution">
    <text evidence="11">The sequence shown here is derived from an EMBL/GenBank/DDBJ whole genome shotgun (WGS) entry which is preliminary data.</text>
</comment>
<dbReference type="OrthoDB" id="9801834at2"/>
<dbReference type="UniPathway" id="UPA00078">
    <property type="reaction ID" value="UER00160"/>
</dbReference>
<dbReference type="Gene3D" id="3.40.640.10">
    <property type="entry name" value="Type I PLP-dependent aspartate aminotransferase-like (Major domain)"/>
    <property type="match status" value="1"/>
</dbReference>
<feature type="binding site" evidence="10">
    <location>
        <begin position="295"/>
        <end position="296"/>
    </location>
    <ligand>
        <name>pyridoxal 5'-phosphate</name>
        <dbReference type="ChEBI" id="CHEBI:597326"/>
    </ligand>
</feature>
<keyword evidence="5 10" id="KW-0808">Transferase</keyword>
<dbReference type="GO" id="GO:0005737">
    <property type="term" value="C:cytoplasm"/>
    <property type="evidence" value="ECO:0007669"/>
    <property type="project" value="UniProtKB-SubCell"/>
</dbReference>
<dbReference type="Pfam" id="PF00202">
    <property type="entry name" value="Aminotran_3"/>
    <property type="match status" value="1"/>
</dbReference>
<feature type="modified residue" description="N6-(pyridoxal phosphate)lysine" evidence="10">
    <location>
        <position position="260"/>
    </location>
</feature>
<dbReference type="AlphaFoldDB" id="A0A562MSD1"/>
<keyword evidence="6 10" id="KW-0949">S-adenosyl-L-methionine</keyword>